<feature type="compositionally biased region" description="Polar residues" evidence="1">
    <location>
        <begin position="144"/>
        <end position="162"/>
    </location>
</feature>
<feature type="compositionally biased region" description="Basic and acidic residues" evidence="1">
    <location>
        <begin position="332"/>
        <end position="373"/>
    </location>
</feature>
<feature type="compositionally biased region" description="Polar residues" evidence="1">
    <location>
        <begin position="260"/>
        <end position="277"/>
    </location>
</feature>
<dbReference type="Proteomes" id="UP001056012">
    <property type="component" value="Chromosome 1"/>
</dbReference>
<feature type="region of interest" description="Disordered" evidence="1">
    <location>
        <begin position="82"/>
        <end position="108"/>
    </location>
</feature>
<dbReference type="OrthoDB" id="3695549at2759"/>
<sequence length="413" mass="44746">MGTAKNTEQARHTTLPSPVRACTTREVEIGQYPIPQIQGVVPGIRRFRQSTSSSPSCAHSHVLQLSTANKVSANKPFPIQDGTAVCPSSNTSALQNTHSTTSRRSNYPRASPPPVFLYPVAIVPYTFPPAQLRTEHTRRVCTEVPQQSIHKTSPMQRSDGSLATSLPTSLNVIFLITLAIILLGVIWSVINFCISFPPGSWKIFRTRQQRSERSNGAERPEEARRNGIELQVMNDNTGGAGRNAQPPLASTRRHAHTSQDDNPFTSRSALSAASSPYNPFLDPPAARVAGVQRPRRAHKVRSSKEWKEAHAAFFGGTANTAKSSSTDEVAENGERKVDGKEAVEEARAESVKEQKEDKGDQASEKDQSDKGCGDDGLTAKGVKWVNETLDMLDGAVGEAAAGIAKSTDDKKVD</sequence>
<dbReference type="AlphaFoldDB" id="A0A9Q9DMZ1"/>
<dbReference type="VEuPathDB" id="FungiDB:yc1106_00317"/>
<organism evidence="3 4">
    <name type="scientific">Curvularia clavata</name>
    <dbReference type="NCBI Taxonomy" id="95742"/>
    <lineage>
        <taxon>Eukaryota</taxon>
        <taxon>Fungi</taxon>
        <taxon>Dikarya</taxon>
        <taxon>Ascomycota</taxon>
        <taxon>Pezizomycotina</taxon>
        <taxon>Dothideomycetes</taxon>
        <taxon>Pleosporomycetidae</taxon>
        <taxon>Pleosporales</taxon>
        <taxon>Pleosporineae</taxon>
        <taxon>Pleosporaceae</taxon>
        <taxon>Curvularia</taxon>
    </lineage>
</organism>
<keyword evidence="2" id="KW-1133">Transmembrane helix</keyword>
<proteinExistence type="predicted"/>
<evidence type="ECO:0000313" key="3">
    <source>
        <dbReference type="EMBL" id="USP73043.1"/>
    </source>
</evidence>
<gene>
    <name evidence="3" type="ORF">yc1106_00317</name>
</gene>
<feature type="region of interest" description="Disordered" evidence="1">
    <location>
        <begin position="143"/>
        <end position="162"/>
    </location>
</feature>
<accession>A0A9Q9DMZ1</accession>
<evidence type="ECO:0000313" key="4">
    <source>
        <dbReference type="Proteomes" id="UP001056012"/>
    </source>
</evidence>
<feature type="region of interest" description="Disordered" evidence="1">
    <location>
        <begin position="207"/>
        <end position="378"/>
    </location>
</feature>
<keyword evidence="2" id="KW-0812">Transmembrane</keyword>
<evidence type="ECO:0000256" key="1">
    <source>
        <dbReference type="SAM" id="MobiDB-lite"/>
    </source>
</evidence>
<name>A0A9Q9DMZ1_CURCL</name>
<feature type="compositionally biased region" description="Polar residues" evidence="1">
    <location>
        <begin position="86"/>
        <end position="105"/>
    </location>
</feature>
<reference evidence="3" key="1">
    <citation type="submission" date="2021-12" db="EMBL/GenBank/DDBJ databases">
        <title>Curvularia clavata genome.</title>
        <authorList>
            <person name="Cao Y."/>
        </authorList>
    </citation>
    <scope>NUCLEOTIDE SEQUENCE</scope>
    <source>
        <strain evidence="3">Yc1106</strain>
    </source>
</reference>
<evidence type="ECO:0000256" key="2">
    <source>
        <dbReference type="SAM" id="Phobius"/>
    </source>
</evidence>
<protein>
    <submittedName>
        <fullName evidence="3">Uncharacterized protein</fullName>
    </submittedName>
</protein>
<keyword evidence="4" id="KW-1185">Reference proteome</keyword>
<feature type="compositionally biased region" description="Basic and acidic residues" evidence="1">
    <location>
        <begin position="209"/>
        <end position="227"/>
    </location>
</feature>
<feature type="transmembrane region" description="Helical" evidence="2">
    <location>
        <begin position="172"/>
        <end position="197"/>
    </location>
</feature>
<feature type="compositionally biased region" description="Polar residues" evidence="1">
    <location>
        <begin position="317"/>
        <end position="327"/>
    </location>
</feature>
<keyword evidence="2" id="KW-0472">Membrane</keyword>
<dbReference type="EMBL" id="CP089274">
    <property type="protein sequence ID" value="USP73043.1"/>
    <property type="molecule type" value="Genomic_DNA"/>
</dbReference>